<dbReference type="Proteomes" id="UP000887581">
    <property type="component" value="Unplaced"/>
</dbReference>
<evidence type="ECO:0000313" key="1">
    <source>
        <dbReference type="Proteomes" id="UP000887581"/>
    </source>
</evidence>
<name>A0A915PFN9_9BILA</name>
<protein>
    <submittedName>
        <fullName evidence="2">Uncharacterized protein</fullName>
    </submittedName>
</protein>
<evidence type="ECO:0000313" key="2">
    <source>
        <dbReference type="WBParaSite" id="sdigi.contig1340.g10333.t1"/>
    </source>
</evidence>
<organism evidence="1 2">
    <name type="scientific">Setaria digitata</name>
    <dbReference type="NCBI Taxonomy" id="48799"/>
    <lineage>
        <taxon>Eukaryota</taxon>
        <taxon>Metazoa</taxon>
        <taxon>Ecdysozoa</taxon>
        <taxon>Nematoda</taxon>
        <taxon>Chromadorea</taxon>
        <taxon>Rhabditida</taxon>
        <taxon>Spirurina</taxon>
        <taxon>Spiruromorpha</taxon>
        <taxon>Filarioidea</taxon>
        <taxon>Setariidae</taxon>
        <taxon>Setaria</taxon>
    </lineage>
</organism>
<keyword evidence="1" id="KW-1185">Reference proteome</keyword>
<dbReference type="AlphaFoldDB" id="A0A915PFN9"/>
<dbReference type="WBParaSite" id="sdigi.contig1340.g10333.t1">
    <property type="protein sequence ID" value="sdigi.contig1340.g10333.t1"/>
    <property type="gene ID" value="sdigi.contig1340.g10333"/>
</dbReference>
<sequence length="136" mass="14592">MHDAEAALSLLKSLNWDIEKAIEEHLLDNIESLSTSSSGSDFVVIDRNSVSNKELTAGIVDTPAIISDADWNTAHAASLSDDTSESDESCEVISIGEGIDIRNCANVDGASGYYDPKFSFFLGSSPVTTDCKEQKE</sequence>
<accession>A0A915PFN9</accession>
<reference evidence="2" key="1">
    <citation type="submission" date="2022-11" db="UniProtKB">
        <authorList>
            <consortium name="WormBaseParasite"/>
        </authorList>
    </citation>
    <scope>IDENTIFICATION</scope>
</reference>
<proteinExistence type="predicted"/>